<protein>
    <submittedName>
        <fullName evidence="1">Uncharacterized protein</fullName>
    </submittedName>
</protein>
<reference evidence="1 2" key="1">
    <citation type="submission" date="2020-08" db="EMBL/GenBank/DDBJ databases">
        <title>Genomic Encyclopedia of Type Strains, Phase III (KMG-III): the genomes of soil and plant-associated and newly described type strains.</title>
        <authorList>
            <person name="Whitman W."/>
        </authorList>
    </citation>
    <scope>NUCLEOTIDE SEQUENCE [LARGE SCALE GENOMIC DNA]</scope>
    <source>
        <strain evidence="1 2">CECT 8234</strain>
    </source>
</reference>
<sequence>MPNQNLLEEGLAILSQCKQETGDIWHAHYGAAAIAGYFFAQEHEGDGILSQAIVSQTEAMLNKHGTASLYVNSERCEPAYAESTILAALEQTIDELHWVGHNVIYSAVSLIAIRELQGWGTEEQISGLSELVLSFRKTIPGRSWIGYSVAEVKRLDLSSMDQLQLPREPKELSAYVLEQLAAFSIIYEAESHHDLIGHMLTFSHALNLLYDMGHRSFFQRGQLPLRRLVNVLQASHHLKPGEAIKLYSAVDRIPLEPAERSEYLPTELGYWEKGRSKNEWDFGHAFKFPFSFYDHLKRAGSDEARFIEKFRYIIGR</sequence>
<dbReference type="AlphaFoldDB" id="A0A7W5C4W0"/>
<dbReference type="RefSeq" id="WP_183559364.1">
    <property type="nucleotide sequence ID" value="NZ_CBCSLB010000009.1"/>
</dbReference>
<evidence type="ECO:0000313" key="1">
    <source>
        <dbReference type="EMBL" id="MBB3150937.1"/>
    </source>
</evidence>
<dbReference type="Proteomes" id="UP000518605">
    <property type="component" value="Unassembled WGS sequence"/>
</dbReference>
<evidence type="ECO:0000313" key="2">
    <source>
        <dbReference type="Proteomes" id="UP000518605"/>
    </source>
</evidence>
<keyword evidence="2" id="KW-1185">Reference proteome</keyword>
<accession>A0A7W5C4W0</accession>
<organism evidence="1 2">
    <name type="scientific">Paenibacillus endophyticus</name>
    <dbReference type="NCBI Taxonomy" id="1294268"/>
    <lineage>
        <taxon>Bacteria</taxon>
        <taxon>Bacillati</taxon>
        <taxon>Bacillota</taxon>
        <taxon>Bacilli</taxon>
        <taxon>Bacillales</taxon>
        <taxon>Paenibacillaceae</taxon>
        <taxon>Paenibacillus</taxon>
    </lineage>
</organism>
<name>A0A7W5C4W0_9BACL</name>
<gene>
    <name evidence="1" type="ORF">FHS16_000971</name>
</gene>
<comment type="caution">
    <text evidence="1">The sequence shown here is derived from an EMBL/GenBank/DDBJ whole genome shotgun (WGS) entry which is preliminary data.</text>
</comment>
<proteinExistence type="predicted"/>
<dbReference type="EMBL" id="JACHXW010000002">
    <property type="protein sequence ID" value="MBB3150937.1"/>
    <property type="molecule type" value="Genomic_DNA"/>
</dbReference>